<evidence type="ECO:0000256" key="1">
    <source>
        <dbReference type="ARBA" id="ARBA00022679"/>
    </source>
</evidence>
<feature type="region of interest" description="C-terminal hotdog fold" evidence="3">
    <location>
        <begin position="1"/>
        <end position="110"/>
    </location>
</feature>
<evidence type="ECO:0000259" key="4">
    <source>
        <dbReference type="PROSITE" id="PS52019"/>
    </source>
</evidence>
<accession>A0A7K3S671</accession>
<dbReference type="InterPro" id="IPR055123">
    <property type="entry name" value="SpnB-like_Rossmann"/>
</dbReference>
<dbReference type="GO" id="GO:0006633">
    <property type="term" value="P:fatty acid biosynthetic process"/>
    <property type="evidence" value="ECO:0007669"/>
    <property type="project" value="TreeGrafter"/>
</dbReference>
<dbReference type="InterPro" id="IPR050091">
    <property type="entry name" value="PKS_NRPS_Biosynth_Enz"/>
</dbReference>
<sequence length="264" mass="27199">PGSPRDGEAFAEVSLAHAEQADADRFGVHPALLDAVLHAIGFSGAAADEPVLPFAWEGVDLYAVSTTSVRVRVRPVGSGSVSIDVADASGQPVLSVGTLLLRPLSAATVRAEPVPRAADALFRVEWQKTAAEPAEDAQGWSVLGDGHPELARALGAVPVDGLAGVGDAAVLLVPSGGEDATPEATHREVHRVLGVLQTWLADERFAKARLVVVTRGAVSCGHGEEPRDLAGAAVSGLVRSAQAEHPDRIVLVDLPADDGDRASL</sequence>
<feature type="non-terminal residue" evidence="5">
    <location>
        <position position="264"/>
    </location>
</feature>
<dbReference type="Gene3D" id="3.10.129.110">
    <property type="entry name" value="Polyketide synthase dehydratase"/>
    <property type="match status" value="1"/>
</dbReference>
<dbReference type="InterPro" id="IPR049900">
    <property type="entry name" value="PKS_mFAS_DH"/>
</dbReference>
<reference evidence="5 6" key="1">
    <citation type="submission" date="2020-01" db="EMBL/GenBank/DDBJ databases">
        <title>Insect and environment-associated Actinomycetes.</title>
        <authorList>
            <person name="Currrie C."/>
            <person name="Chevrette M."/>
            <person name="Carlson C."/>
            <person name="Stubbendieck R."/>
            <person name="Wendt-Pienkowski E."/>
        </authorList>
    </citation>
    <scope>NUCLEOTIDE SEQUENCE [LARGE SCALE GENOMIC DNA]</scope>
    <source>
        <strain evidence="5 6">SID7590</strain>
    </source>
</reference>
<dbReference type="Gene3D" id="3.40.50.11460">
    <property type="match status" value="1"/>
</dbReference>
<dbReference type="SUPFAM" id="SSF51735">
    <property type="entry name" value="NAD(P)-binding Rossmann-fold domains"/>
    <property type="match status" value="1"/>
</dbReference>
<feature type="non-terminal residue" evidence="5">
    <location>
        <position position="1"/>
    </location>
</feature>
<gene>
    <name evidence="5" type="ORF">G3I50_32590</name>
</gene>
<name>A0A7K3S671_9ACTN</name>
<evidence type="ECO:0000256" key="3">
    <source>
        <dbReference type="PROSITE-ProRule" id="PRU01363"/>
    </source>
</evidence>
<dbReference type="RefSeq" id="WP_203666178.1">
    <property type="nucleotide sequence ID" value="NZ_JAAGMP010001438.1"/>
</dbReference>
<dbReference type="Proteomes" id="UP000469670">
    <property type="component" value="Unassembled WGS sequence"/>
</dbReference>
<keyword evidence="1" id="KW-0808">Transferase</keyword>
<feature type="region of interest" description="N-terminal hotdog fold" evidence="3">
    <location>
        <position position="1"/>
    </location>
</feature>
<organism evidence="5 6">
    <name type="scientific">Streptomyces parvus</name>
    <dbReference type="NCBI Taxonomy" id="66428"/>
    <lineage>
        <taxon>Bacteria</taxon>
        <taxon>Bacillati</taxon>
        <taxon>Actinomycetota</taxon>
        <taxon>Actinomycetes</taxon>
        <taxon>Kitasatosporales</taxon>
        <taxon>Streptomycetaceae</taxon>
        <taxon>Streptomyces</taxon>
    </lineage>
</organism>
<evidence type="ECO:0000313" key="6">
    <source>
        <dbReference type="Proteomes" id="UP000469670"/>
    </source>
</evidence>
<dbReference type="Pfam" id="PF14765">
    <property type="entry name" value="PS-DH"/>
    <property type="match status" value="1"/>
</dbReference>
<dbReference type="PANTHER" id="PTHR43775:SF51">
    <property type="entry name" value="INACTIVE PHENOLPHTHIOCEROL SYNTHESIS POLYKETIDE SYNTHASE TYPE I PKS1-RELATED"/>
    <property type="match status" value="1"/>
</dbReference>
<dbReference type="EMBL" id="JAAGMP010001438">
    <property type="protein sequence ID" value="NEC22948.1"/>
    <property type="molecule type" value="Genomic_DNA"/>
</dbReference>
<comment type="caution">
    <text evidence="5">The sequence shown here is derived from an EMBL/GenBank/DDBJ whole genome shotgun (WGS) entry which is preliminary data.</text>
</comment>
<dbReference type="PANTHER" id="PTHR43775">
    <property type="entry name" value="FATTY ACID SYNTHASE"/>
    <property type="match status" value="1"/>
</dbReference>
<evidence type="ECO:0000313" key="5">
    <source>
        <dbReference type="EMBL" id="NEC22948.1"/>
    </source>
</evidence>
<evidence type="ECO:0000256" key="2">
    <source>
        <dbReference type="ARBA" id="ARBA00023268"/>
    </source>
</evidence>
<dbReference type="Pfam" id="PF22953">
    <property type="entry name" value="SpnB_Rossmann"/>
    <property type="match status" value="1"/>
</dbReference>
<dbReference type="InterPro" id="IPR049551">
    <property type="entry name" value="PKS_DH_C"/>
</dbReference>
<feature type="domain" description="PKS/mFAS DH" evidence="4">
    <location>
        <begin position="1"/>
        <end position="110"/>
    </location>
</feature>
<keyword evidence="2" id="KW-0511">Multifunctional enzyme</keyword>
<proteinExistence type="predicted"/>
<dbReference type="InterPro" id="IPR036291">
    <property type="entry name" value="NAD(P)-bd_dom_sf"/>
</dbReference>
<protein>
    <submittedName>
        <fullName evidence="5">Polyketide synthase</fullName>
    </submittedName>
</protein>
<dbReference type="InterPro" id="IPR042104">
    <property type="entry name" value="PKS_dehydratase_sf"/>
</dbReference>
<dbReference type="GO" id="GO:0004312">
    <property type="term" value="F:fatty acid synthase activity"/>
    <property type="evidence" value="ECO:0007669"/>
    <property type="project" value="TreeGrafter"/>
</dbReference>
<dbReference type="PROSITE" id="PS52019">
    <property type="entry name" value="PKS_MFAS_DH"/>
    <property type="match status" value="1"/>
</dbReference>
<comment type="caution">
    <text evidence="3">Lacks conserved residue(s) required for the propagation of feature annotation.</text>
</comment>
<dbReference type="AlphaFoldDB" id="A0A7K3S671"/>